<dbReference type="GO" id="GO:0051607">
    <property type="term" value="P:defense response to virus"/>
    <property type="evidence" value="ECO:0007669"/>
    <property type="project" value="UniProtKB-KW"/>
</dbReference>
<gene>
    <name evidence="2" type="ORF">D3Z33_11815</name>
</gene>
<keyword evidence="2" id="KW-0808">Transferase</keyword>
<organism evidence="2 3">
    <name type="scientific">Senegalia massiliensis</name>
    <dbReference type="NCBI Taxonomy" id="1720316"/>
    <lineage>
        <taxon>Bacteria</taxon>
        <taxon>Bacillati</taxon>
        <taxon>Bacillota</taxon>
        <taxon>Clostridia</taxon>
        <taxon>Eubacteriales</taxon>
        <taxon>Clostridiaceae</taxon>
        <taxon>Senegalia</taxon>
    </lineage>
</organism>
<reference evidence="2 3" key="1">
    <citation type="submission" date="2018-08" db="EMBL/GenBank/DDBJ databases">
        <title>Murine metabolic-syndrome-specific gut microbial biobank.</title>
        <authorList>
            <person name="Liu C."/>
        </authorList>
    </citation>
    <scope>NUCLEOTIDE SEQUENCE [LARGE SCALE GENOMIC DNA]</scope>
    <source>
        <strain evidence="2 3">583</strain>
    </source>
</reference>
<keyword evidence="3" id="KW-1185">Reference proteome</keyword>
<evidence type="ECO:0000313" key="2">
    <source>
        <dbReference type="EMBL" id="NBI07537.1"/>
    </source>
</evidence>
<evidence type="ECO:0000256" key="1">
    <source>
        <dbReference type="ARBA" id="ARBA00023118"/>
    </source>
</evidence>
<protein>
    <submittedName>
        <fullName evidence="2">Nucleotidyltransferase</fullName>
    </submittedName>
</protein>
<dbReference type="GO" id="GO:0016779">
    <property type="term" value="F:nucleotidyltransferase activity"/>
    <property type="evidence" value="ECO:0007669"/>
    <property type="project" value="InterPro"/>
</dbReference>
<dbReference type="Proteomes" id="UP000467132">
    <property type="component" value="Unassembled WGS sequence"/>
</dbReference>
<dbReference type="CDD" id="cd05400">
    <property type="entry name" value="NT_2-5OAS_ClassI-CCAase"/>
    <property type="match status" value="1"/>
</dbReference>
<keyword evidence="1" id="KW-0051">Antiviral defense</keyword>
<dbReference type="AlphaFoldDB" id="A0A845QX66"/>
<comment type="caution">
    <text evidence="2">The sequence shown here is derived from an EMBL/GenBank/DDBJ whole genome shotgun (WGS) entry which is preliminary data.</text>
</comment>
<accession>A0A845QX66</accession>
<proteinExistence type="predicted"/>
<dbReference type="InterPro" id="IPR006116">
    <property type="entry name" value="NT_2-5OAS_ClassI-CCAase"/>
</dbReference>
<dbReference type="EMBL" id="QXXA01000013">
    <property type="protein sequence ID" value="NBI07537.1"/>
    <property type="molecule type" value="Genomic_DNA"/>
</dbReference>
<evidence type="ECO:0000313" key="3">
    <source>
        <dbReference type="Proteomes" id="UP000467132"/>
    </source>
</evidence>
<dbReference type="Pfam" id="PF18144">
    <property type="entry name" value="SMODS"/>
    <property type="match status" value="1"/>
</dbReference>
<name>A0A845QX66_9CLOT</name>
<sequence>MWKDLLKNDEELKDYYEKFYLQGSYATSTAIKPINGGEFDVDTILVLDIDEKEVGMKPKDALKFLADRMKTNKKYKDKIKVKDRCVTVDYKDDFHIDIVLSKPTDSEVILIPCKSDNDWKETNPYGFKEWCKTINYNTNGEFCRIAKMIKYWRDTKVGKDTAPKSILLTTIIGENMVGKNSDAESLVETLENIVENIDNIINEETDQPYVENPSLEGENLARDWNREKFDIFKIKLEKFTKDSRDALEENDEDKSIEKWQDIFGTTFPSQLSEGASMAKSISEGTAYIDHSGHINRNIGTKIPEHRFYGEVIHETKR</sequence>